<dbReference type="SMART" id="SM00386">
    <property type="entry name" value="HAT"/>
    <property type="match status" value="4"/>
</dbReference>
<dbReference type="InterPro" id="IPR059164">
    <property type="entry name" value="HAT_PRP39_C"/>
</dbReference>
<dbReference type="Gene3D" id="1.25.40.10">
    <property type="entry name" value="Tetratricopeptide repeat domain"/>
    <property type="match status" value="2"/>
</dbReference>
<evidence type="ECO:0000256" key="5">
    <source>
        <dbReference type="ARBA" id="ARBA00023242"/>
    </source>
</evidence>
<evidence type="ECO:0000256" key="4">
    <source>
        <dbReference type="ARBA" id="ARBA00023187"/>
    </source>
</evidence>
<keyword evidence="3" id="KW-0677">Repeat</keyword>
<dbReference type="PANTHER" id="PTHR17204">
    <property type="entry name" value="PRE-MRNA PROCESSING PROTEIN PRP39-RELATED"/>
    <property type="match status" value="1"/>
</dbReference>
<evidence type="ECO:0000313" key="8">
    <source>
        <dbReference type="Proteomes" id="UP000503462"/>
    </source>
</evidence>
<dbReference type="Proteomes" id="UP000503462">
    <property type="component" value="Chromosome 4"/>
</dbReference>
<dbReference type="GO" id="GO:0000243">
    <property type="term" value="C:commitment complex"/>
    <property type="evidence" value="ECO:0007669"/>
    <property type="project" value="TreeGrafter"/>
</dbReference>
<dbReference type="InterPro" id="IPR003107">
    <property type="entry name" value="HAT"/>
</dbReference>
<dbReference type="EMBL" id="CP051142">
    <property type="protein sequence ID" value="QIX00117.1"/>
    <property type="molecule type" value="Genomic_DNA"/>
</dbReference>
<evidence type="ECO:0000256" key="1">
    <source>
        <dbReference type="ARBA" id="ARBA00004123"/>
    </source>
</evidence>
<proteinExistence type="inferred from homology"/>
<dbReference type="Pfam" id="PF23240">
    <property type="entry name" value="HAT_PRP39_N"/>
    <property type="match status" value="1"/>
</dbReference>
<dbReference type="GO" id="GO:0000395">
    <property type="term" value="P:mRNA 5'-splice site recognition"/>
    <property type="evidence" value="ECO:0007669"/>
    <property type="project" value="TreeGrafter"/>
</dbReference>
<evidence type="ECO:0000313" key="7">
    <source>
        <dbReference type="EMBL" id="QIX00117.1"/>
    </source>
</evidence>
<keyword evidence="2" id="KW-0507">mRNA processing</keyword>
<dbReference type="PANTHER" id="PTHR17204:SF5">
    <property type="entry name" value="PRE-MRNA-PROCESSING FACTOR 39"/>
    <property type="match status" value="1"/>
</dbReference>
<dbReference type="GO" id="GO:0071004">
    <property type="term" value="C:U2-type prespliceosome"/>
    <property type="evidence" value="ECO:0007669"/>
    <property type="project" value="TreeGrafter"/>
</dbReference>
<dbReference type="Pfam" id="PF23241">
    <property type="entry name" value="HAT_PRP39_C"/>
    <property type="match status" value="1"/>
</dbReference>
<protein>
    <recommendedName>
        <fullName evidence="9">Suppressor of forked domain-containing protein</fullName>
    </recommendedName>
</protein>
<dbReference type="GO" id="GO:0005685">
    <property type="term" value="C:U1 snRNP"/>
    <property type="evidence" value="ECO:0007669"/>
    <property type="project" value="TreeGrafter"/>
</dbReference>
<sequence>MADFSFSDNLKLHELSALVVANPDNFDHWNNLIEAAEQQEDGINRNSSAAAISALRTTYDMFLTRFPLFYAFWKRYADLEYRLAGTEAAESIYERGVASTSFSLDLRDPRQSAVGFVWQRMKFDRPFGTFRSTRPILIDTSQIHSRIALNTELDIYNGGYLSAEQTFRLVQIPLYQYAKYYKRYQEEAYRRPIDELADGPTMAELQQIIQQEHGADAVKAPQVYTQALRSKLEKRNDKNYEHIQQEVTNRWQFEQNIKRPFYHVTELPIEERENWHQYLDFEEKGVDNYDRVKALYERCLVAAADYDEFWFRYARWMIGQDRSVEEVRNIYVRASCVFTKITQPGIRLAWAKYEEAHGRAEVAIEIHEAILMLLPDDFETYRSMVNLRRRISGIPEACRLLHGLVVSESLSMETRGALLVEWSRIEWQIRGDYSAAMSLFTQYRHMLAASHTFWSGWLQFGIDRPAKDGEEKEVHQLVKSVHHLIHTTKELSRDAMKALAVQYIGYLDVRGGSDAIEESVLLDAFVNSTDGVRGSKTFGTLFNDDSLRGTSYLKVDA</sequence>
<dbReference type="SUPFAM" id="SSF48452">
    <property type="entry name" value="TPR-like"/>
    <property type="match status" value="1"/>
</dbReference>
<comment type="similarity">
    <text evidence="6">Belongs to the PRP39 family.</text>
</comment>
<comment type="subcellular location">
    <subcellularLocation>
        <location evidence="1">Nucleus</location>
    </subcellularLocation>
</comment>
<organism evidence="7 8">
    <name type="scientific">Peltaster fructicola</name>
    <dbReference type="NCBI Taxonomy" id="286661"/>
    <lineage>
        <taxon>Eukaryota</taxon>
        <taxon>Fungi</taxon>
        <taxon>Dikarya</taxon>
        <taxon>Ascomycota</taxon>
        <taxon>Pezizomycotina</taxon>
        <taxon>Dothideomycetes</taxon>
        <taxon>Dothideomycetes incertae sedis</taxon>
        <taxon>Peltaster</taxon>
    </lineage>
</organism>
<gene>
    <name evidence="7" type="ORF">AMS68_005634</name>
</gene>
<reference evidence="7 8" key="1">
    <citation type="journal article" date="2016" name="Sci. Rep.">
        <title>Peltaster fructicola genome reveals evolution from an invasive phytopathogen to an ectophytic parasite.</title>
        <authorList>
            <person name="Xu C."/>
            <person name="Chen H."/>
            <person name="Gleason M.L."/>
            <person name="Xu J.R."/>
            <person name="Liu H."/>
            <person name="Zhang R."/>
            <person name="Sun G."/>
        </authorList>
    </citation>
    <scope>NUCLEOTIDE SEQUENCE [LARGE SCALE GENOMIC DNA]</scope>
    <source>
        <strain evidence="7 8">LNHT1506</strain>
    </source>
</reference>
<dbReference type="GO" id="GO:0030627">
    <property type="term" value="F:pre-mRNA 5'-splice site binding"/>
    <property type="evidence" value="ECO:0007669"/>
    <property type="project" value="TreeGrafter"/>
</dbReference>
<dbReference type="OrthoDB" id="10265668at2759"/>
<accession>A0A6H0XZE0</accession>
<keyword evidence="4" id="KW-0508">mRNA splicing</keyword>
<evidence type="ECO:0000256" key="3">
    <source>
        <dbReference type="ARBA" id="ARBA00022737"/>
    </source>
</evidence>
<dbReference type="InterPro" id="IPR011990">
    <property type="entry name" value="TPR-like_helical_dom_sf"/>
</dbReference>
<evidence type="ECO:0000256" key="2">
    <source>
        <dbReference type="ARBA" id="ARBA00022664"/>
    </source>
</evidence>
<keyword evidence="5" id="KW-0539">Nucleus</keyword>
<evidence type="ECO:0008006" key="9">
    <source>
        <dbReference type="Google" id="ProtNLM"/>
    </source>
</evidence>
<dbReference type="AlphaFoldDB" id="A0A6H0XZE0"/>
<keyword evidence="8" id="KW-1185">Reference proteome</keyword>
<evidence type="ECO:0000256" key="6">
    <source>
        <dbReference type="ARBA" id="ARBA00038019"/>
    </source>
</evidence>
<name>A0A6H0XZE0_9PEZI</name>